<dbReference type="GO" id="GO:0005829">
    <property type="term" value="C:cytosol"/>
    <property type="evidence" value="ECO:0007669"/>
    <property type="project" value="TreeGrafter"/>
</dbReference>
<dbReference type="PANTHER" id="PTHR30327">
    <property type="entry name" value="UNCHARACTERIZED PROTEIN YQGE"/>
    <property type="match status" value="1"/>
</dbReference>
<dbReference type="STRING" id="1838286.Verru16b_02578"/>
<dbReference type="Pfam" id="PF02622">
    <property type="entry name" value="DUF179"/>
    <property type="match status" value="1"/>
</dbReference>
<proteinExistence type="inferred from homology"/>
<reference evidence="2 3" key="1">
    <citation type="submission" date="2016-06" db="EMBL/GenBank/DDBJ databases">
        <title>Three novel species with peptidoglycan cell walls form the new genus Lacunisphaera gen. nov. in the family Opitutaceae of the verrucomicrobial subdivision 4.</title>
        <authorList>
            <person name="Rast P."/>
            <person name="Gloeckner I."/>
            <person name="Jogler M."/>
            <person name="Boedeker C."/>
            <person name="Jeske O."/>
            <person name="Wiegand S."/>
            <person name="Reinhardt R."/>
            <person name="Schumann P."/>
            <person name="Rohde M."/>
            <person name="Spring S."/>
            <person name="Gloeckner F.O."/>
            <person name="Jogler C."/>
        </authorList>
    </citation>
    <scope>NUCLEOTIDE SEQUENCE [LARGE SCALE GENOMIC DNA]</scope>
    <source>
        <strain evidence="2 3">IG16b</strain>
    </source>
</reference>
<dbReference type="AlphaFoldDB" id="A0A1D8AXA9"/>
<dbReference type="OrthoDB" id="9807486at2"/>
<accession>A0A1D8AXA9</accession>
<dbReference type="SUPFAM" id="SSF143456">
    <property type="entry name" value="VC0467-like"/>
    <property type="match status" value="1"/>
</dbReference>
<evidence type="ECO:0000313" key="3">
    <source>
        <dbReference type="Proteomes" id="UP000095228"/>
    </source>
</evidence>
<dbReference type="PATRIC" id="fig|1838286.3.peg.2593"/>
<evidence type="ECO:0000256" key="1">
    <source>
        <dbReference type="ARBA" id="ARBA00009600"/>
    </source>
</evidence>
<dbReference type="PANTHER" id="PTHR30327:SF1">
    <property type="entry name" value="UPF0301 PROTEIN YQGE"/>
    <property type="match status" value="1"/>
</dbReference>
<protein>
    <submittedName>
        <fullName evidence="2">Uncharacterized protein</fullName>
    </submittedName>
</protein>
<dbReference type="RefSeq" id="WP_069962637.1">
    <property type="nucleotide sequence ID" value="NZ_CP016094.1"/>
</dbReference>
<keyword evidence="3" id="KW-1185">Reference proteome</keyword>
<gene>
    <name evidence="2" type="ORF">Verru16b_02578</name>
</gene>
<name>A0A1D8AXA9_9BACT</name>
<organism evidence="2 3">
    <name type="scientific">Lacunisphaera limnophila</name>
    <dbReference type="NCBI Taxonomy" id="1838286"/>
    <lineage>
        <taxon>Bacteria</taxon>
        <taxon>Pseudomonadati</taxon>
        <taxon>Verrucomicrobiota</taxon>
        <taxon>Opitutia</taxon>
        <taxon>Opitutales</taxon>
        <taxon>Opitutaceae</taxon>
        <taxon>Lacunisphaera</taxon>
    </lineage>
</organism>
<comment type="similarity">
    <text evidence="1">Belongs to the UPF0301 (AlgH) family.</text>
</comment>
<dbReference type="Proteomes" id="UP000095228">
    <property type="component" value="Chromosome"/>
</dbReference>
<dbReference type="Gene3D" id="3.40.1740.10">
    <property type="entry name" value="VC0467-like"/>
    <property type="match status" value="1"/>
</dbReference>
<evidence type="ECO:0000313" key="2">
    <source>
        <dbReference type="EMBL" id="AOS45497.1"/>
    </source>
</evidence>
<dbReference type="InterPro" id="IPR003774">
    <property type="entry name" value="AlgH-like"/>
</dbReference>
<dbReference type="KEGG" id="obg:Verru16b_02578"/>
<dbReference type="EMBL" id="CP016094">
    <property type="protein sequence ID" value="AOS45497.1"/>
    <property type="molecule type" value="Genomic_DNA"/>
</dbReference>
<sequence>MKERRHAGKTQSLAGQMLLAHPGLEDPNFRRTVVLLSGHDEAGAMGVVLNRPMGKQLGEVNAEFAHSPLAGVPLYAGGPVDPQSLILVSWQWIVADQAFQLTFGIEVEQAHELIGRPGLTMRAFIGYAGWSKGQLENELQHDTWVTTPVEGDWLLKHDGVPLWRGLISHLDPDLKLMADAPDDPSVN</sequence>